<feature type="region of interest" description="Disordered" evidence="1">
    <location>
        <begin position="105"/>
        <end position="142"/>
    </location>
</feature>
<dbReference type="Gene3D" id="3.40.50.80">
    <property type="entry name" value="Nucleotide-binding domain of ferredoxin-NADP reductase (FNR) module"/>
    <property type="match status" value="1"/>
</dbReference>
<evidence type="ECO:0000313" key="2">
    <source>
        <dbReference type="EMBL" id="CAD9980473.1"/>
    </source>
</evidence>
<dbReference type="EMBL" id="HBHT01029079">
    <property type="protein sequence ID" value="CAD9980473.1"/>
    <property type="molecule type" value="Transcribed_RNA"/>
</dbReference>
<protein>
    <recommendedName>
        <fullName evidence="3">Ferric reductase NAD binding domain-containing protein</fullName>
    </recommendedName>
</protein>
<reference evidence="2" key="1">
    <citation type="submission" date="2021-01" db="EMBL/GenBank/DDBJ databases">
        <authorList>
            <person name="Corre E."/>
            <person name="Pelletier E."/>
            <person name="Niang G."/>
            <person name="Scheremetjew M."/>
            <person name="Finn R."/>
            <person name="Kale V."/>
            <person name="Holt S."/>
            <person name="Cochrane G."/>
            <person name="Meng A."/>
            <person name="Brown T."/>
            <person name="Cohen L."/>
        </authorList>
    </citation>
    <scope>NUCLEOTIDE SEQUENCE</scope>
    <source>
        <strain evidence="2">CCMP125</strain>
    </source>
</reference>
<dbReference type="InterPro" id="IPR039261">
    <property type="entry name" value="FNR_nucleotide-bd"/>
</dbReference>
<accession>A0A7S3DUE4</accession>
<sequence length="236" mass="26102">MQSMFSHLVHEQSTSERNLKKLKFVWIQRDPELMMQSTIADTSLSLHASMLSFMEDDEDSILGADSVCGPDDCASLASKILAMVPPSGETDQDLTEAYQGFDLVSESEDEEDDSVHNKGDSKSCTTSSDANTGEDSNQSPTAMDFVKLDKVLDIEIYLTKNDSNESRAHHIPGVKHGRPDLATMFVAMREEAIQLGEKRVAVCVCGPKRISALCRKACIQLSDKTVRFDYHEEAFG</sequence>
<organism evidence="2">
    <name type="scientific">Entomoneis paludosa</name>
    <dbReference type="NCBI Taxonomy" id="265537"/>
    <lineage>
        <taxon>Eukaryota</taxon>
        <taxon>Sar</taxon>
        <taxon>Stramenopiles</taxon>
        <taxon>Ochrophyta</taxon>
        <taxon>Bacillariophyta</taxon>
        <taxon>Bacillariophyceae</taxon>
        <taxon>Bacillariophycidae</taxon>
        <taxon>Entomoneidaceae</taxon>
        <taxon>Entomoneis</taxon>
    </lineage>
</organism>
<proteinExistence type="predicted"/>
<evidence type="ECO:0008006" key="3">
    <source>
        <dbReference type="Google" id="ProtNLM"/>
    </source>
</evidence>
<name>A0A7S3DUE4_9STRA</name>
<dbReference type="AlphaFoldDB" id="A0A7S3DUE4"/>
<gene>
    <name evidence="2" type="ORF">APAL1065_LOCUS19533</name>
</gene>
<evidence type="ECO:0000256" key="1">
    <source>
        <dbReference type="SAM" id="MobiDB-lite"/>
    </source>
</evidence>
<feature type="compositionally biased region" description="Polar residues" evidence="1">
    <location>
        <begin position="122"/>
        <end position="141"/>
    </location>
</feature>